<dbReference type="GO" id="GO:0000428">
    <property type="term" value="C:DNA-directed RNA polymerase complex"/>
    <property type="evidence" value="ECO:0007669"/>
    <property type="project" value="UniProtKB-KW"/>
</dbReference>
<evidence type="ECO:0000256" key="1">
    <source>
        <dbReference type="ARBA" id="ARBA00004604"/>
    </source>
</evidence>
<evidence type="ECO:0000313" key="7">
    <source>
        <dbReference type="Proteomes" id="UP000054564"/>
    </source>
</evidence>
<dbReference type="GO" id="GO:0005730">
    <property type="term" value="C:nucleolus"/>
    <property type="evidence" value="ECO:0007669"/>
    <property type="project" value="UniProtKB-SubCell"/>
</dbReference>
<keyword evidence="5" id="KW-0539">Nucleus</keyword>
<comment type="subcellular location">
    <subcellularLocation>
        <location evidence="1">Nucleus</location>
        <location evidence="1">Nucleolus</location>
    </subcellularLocation>
</comment>
<dbReference type="AlphaFoldDB" id="A0A0L0W266"/>
<dbReference type="OrthoDB" id="532500at2759"/>
<evidence type="ECO:0000256" key="5">
    <source>
        <dbReference type="ARBA" id="ARBA00023242"/>
    </source>
</evidence>
<comment type="similarity">
    <text evidence="2">Belongs to the eukaryotic RPA49/POLR1E RNA polymerase subunit family.</text>
</comment>
<dbReference type="EMBL" id="AJIL01000007">
    <property type="protein sequence ID" value="KNF05633.1"/>
    <property type="molecule type" value="Genomic_DNA"/>
</dbReference>
<dbReference type="GO" id="GO:0003677">
    <property type="term" value="F:DNA binding"/>
    <property type="evidence" value="ECO:0007669"/>
    <property type="project" value="InterPro"/>
</dbReference>
<organism evidence="6 7">
    <name type="scientific">Puccinia striiformis f. sp. tritici PST-78</name>
    <dbReference type="NCBI Taxonomy" id="1165861"/>
    <lineage>
        <taxon>Eukaryota</taxon>
        <taxon>Fungi</taxon>
        <taxon>Dikarya</taxon>
        <taxon>Basidiomycota</taxon>
        <taxon>Pucciniomycotina</taxon>
        <taxon>Pucciniomycetes</taxon>
        <taxon>Pucciniales</taxon>
        <taxon>Pucciniaceae</taxon>
        <taxon>Puccinia</taxon>
    </lineage>
</organism>
<proteinExistence type="inferred from homology"/>
<evidence type="ECO:0000256" key="3">
    <source>
        <dbReference type="ARBA" id="ARBA00022478"/>
    </source>
</evidence>
<dbReference type="Pfam" id="PF06870">
    <property type="entry name" value="RNA_pol_I_A49"/>
    <property type="match status" value="1"/>
</dbReference>
<sequence length="440" mass="48449">MTPKSSETSSVSVALATEKGKGGYVGPGLAKFPDVQPKPSNTRFKLYHHKSNEKAPSLLIGETAELDFRSESQSDQSANCSYMLGLHNPSAGSLTLFPTQFYEFRPVVKRLREADSKRVTELQPSNNYAARSALGATFGTKKARRALQAAARSRVDPETLSHLEGQITTSIAENSSCLPSADAQALEADANRPIPTFNANASDPKEVYLLSNVVSNLELNSIPLGPILNAATAQEAARHLPTSRSVYVTKRLESLWKRCPDTKLDKRETKRLRILVYINYLISIRRLKKFTRDSISHKLATDKSSSTPDSIVDGILSRFTETAKGRDGSLQHNLTSFSTIKLYSYIAVLCLIHDEYMTRIYGLPEDLQETPSSINDIFLNLGCKLSKLNSAELEGLSEGSAVKKGDDNIKELNAQRTVAKLVVPLVFPPPKIRKRRAKAV</sequence>
<name>A0A0L0W266_9BASI</name>
<keyword evidence="3" id="KW-0240">DNA-directed RNA polymerase</keyword>
<keyword evidence="4" id="KW-0804">Transcription</keyword>
<dbReference type="GO" id="GO:0006351">
    <property type="term" value="P:DNA-templated transcription"/>
    <property type="evidence" value="ECO:0007669"/>
    <property type="project" value="InterPro"/>
</dbReference>
<evidence type="ECO:0000313" key="6">
    <source>
        <dbReference type="EMBL" id="KNF05633.1"/>
    </source>
</evidence>
<evidence type="ECO:0008006" key="8">
    <source>
        <dbReference type="Google" id="ProtNLM"/>
    </source>
</evidence>
<evidence type="ECO:0000256" key="4">
    <source>
        <dbReference type="ARBA" id="ARBA00023163"/>
    </source>
</evidence>
<dbReference type="PANTHER" id="PTHR14440">
    <property type="entry name" value="DNA-DIRECTED RNA POLYMERASE I SUBUNIT RPA49"/>
    <property type="match status" value="1"/>
</dbReference>
<protein>
    <recommendedName>
        <fullName evidence="8">DNA-directed RNA polymerase I subunit RPA49</fullName>
    </recommendedName>
</protein>
<accession>A0A0L0W266</accession>
<reference evidence="7" key="1">
    <citation type="submission" date="2014-03" db="EMBL/GenBank/DDBJ databases">
        <title>The Genome Sequence of Puccinia striiformis f. sp. tritici PST-78.</title>
        <authorList>
            <consortium name="The Broad Institute Genome Sequencing Platform"/>
            <person name="Cuomo C."/>
            <person name="Hulbert S."/>
            <person name="Chen X."/>
            <person name="Walker B."/>
            <person name="Young S.K."/>
            <person name="Zeng Q."/>
            <person name="Gargeya S."/>
            <person name="Fitzgerald M."/>
            <person name="Haas B."/>
            <person name="Abouelleil A."/>
            <person name="Alvarado L."/>
            <person name="Arachchi H.M."/>
            <person name="Berlin A.M."/>
            <person name="Chapman S.B."/>
            <person name="Goldberg J."/>
            <person name="Griggs A."/>
            <person name="Gujja S."/>
            <person name="Hansen M."/>
            <person name="Howarth C."/>
            <person name="Imamovic A."/>
            <person name="Larimer J."/>
            <person name="McCowan C."/>
            <person name="Montmayeur A."/>
            <person name="Murphy C."/>
            <person name="Neiman D."/>
            <person name="Pearson M."/>
            <person name="Priest M."/>
            <person name="Roberts A."/>
            <person name="Saif S."/>
            <person name="Shea T."/>
            <person name="Sisk P."/>
            <person name="Sykes S."/>
            <person name="Wortman J."/>
            <person name="Nusbaum C."/>
            <person name="Birren B."/>
        </authorList>
    </citation>
    <scope>NUCLEOTIDE SEQUENCE [LARGE SCALE GENOMIC DNA]</scope>
    <source>
        <strain evidence="7">race PST-78</strain>
    </source>
</reference>
<dbReference type="STRING" id="1165861.A0A0L0W266"/>
<dbReference type="InterPro" id="IPR009668">
    <property type="entry name" value="RNA_pol-assoc_fac_A49-like"/>
</dbReference>
<gene>
    <name evidence="6" type="ORF">PSTG_01440</name>
</gene>
<dbReference type="Proteomes" id="UP000054564">
    <property type="component" value="Unassembled WGS sequence"/>
</dbReference>
<keyword evidence="7" id="KW-1185">Reference proteome</keyword>
<evidence type="ECO:0000256" key="2">
    <source>
        <dbReference type="ARBA" id="ARBA00009430"/>
    </source>
</evidence>
<comment type="caution">
    <text evidence="6">The sequence shown here is derived from an EMBL/GenBank/DDBJ whole genome shotgun (WGS) entry which is preliminary data.</text>
</comment>